<dbReference type="RefSeq" id="WP_101282474.1">
    <property type="nucleotide sequence ID" value="NZ_CP025309.1"/>
</dbReference>
<feature type="transmembrane region" description="Helical" evidence="16">
    <location>
        <begin position="143"/>
        <end position="167"/>
    </location>
</feature>
<dbReference type="InterPro" id="IPR023299">
    <property type="entry name" value="ATPase_P-typ_cyto_dom_N"/>
</dbReference>
<evidence type="ECO:0000256" key="14">
    <source>
        <dbReference type="ARBA" id="ARBA00023136"/>
    </source>
</evidence>
<name>A0AAP9VZT2_9PSED</name>
<dbReference type="Gene3D" id="2.70.150.10">
    <property type="entry name" value="Calcium-transporting ATPase, cytoplasmic transduction domain A"/>
    <property type="match status" value="1"/>
</dbReference>
<dbReference type="Gene3D" id="3.40.50.1000">
    <property type="entry name" value="HAD superfamily/HAD-like"/>
    <property type="match status" value="1"/>
</dbReference>
<dbReference type="InterPro" id="IPR023214">
    <property type="entry name" value="HAD_sf"/>
</dbReference>
<keyword evidence="13" id="KW-0406">Ion transport</keyword>
<dbReference type="NCBIfam" id="TIGR01511">
    <property type="entry name" value="ATPase-IB1_Cu"/>
    <property type="match status" value="1"/>
</dbReference>
<keyword evidence="16" id="KW-1003">Cell membrane</keyword>
<dbReference type="PRINTS" id="PR00943">
    <property type="entry name" value="CUATPASE"/>
</dbReference>
<dbReference type="GO" id="GO:0016887">
    <property type="term" value="F:ATP hydrolysis activity"/>
    <property type="evidence" value="ECO:0007669"/>
    <property type="project" value="InterPro"/>
</dbReference>
<evidence type="ECO:0000256" key="6">
    <source>
        <dbReference type="ARBA" id="ARBA00022723"/>
    </source>
</evidence>
<proteinExistence type="inferred from homology"/>
<evidence type="ECO:0000256" key="7">
    <source>
        <dbReference type="ARBA" id="ARBA00022741"/>
    </source>
</evidence>
<dbReference type="InterPro" id="IPR027256">
    <property type="entry name" value="P-typ_ATPase_IB"/>
</dbReference>
<evidence type="ECO:0000313" key="19">
    <source>
        <dbReference type="Proteomes" id="UP000516316"/>
    </source>
</evidence>
<evidence type="ECO:0000256" key="13">
    <source>
        <dbReference type="ARBA" id="ARBA00023065"/>
    </source>
</evidence>
<dbReference type="Gene3D" id="3.40.1110.10">
    <property type="entry name" value="Calcium-transporting ATPase, cytoplasmic domain N"/>
    <property type="match status" value="1"/>
</dbReference>
<dbReference type="InterPro" id="IPR044492">
    <property type="entry name" value="P_typ_ATPase_HD_dom"/>
</dbReference>
<evidence type="ECO:0000256" key="15">
    <source>
        <dbReference type="ARBA" id="ARBA00049289"/>
    </source>
</evidence>
<dbReference type="PRINTS" id="PR00119">
    <property type="entry name" value="CATATPASE"/>
</dbReference>
<evidence type="ECO:0000256" key="2">
    <source>
        <dbReference type="ARBA" id="ARBA00006024"/>
    </source>
</evidence>
<dbReference type="InterPro" id="IPR001757">
    <property type="entry name" value="P_typ_ATPase"/>
</dbReference>
<evidence type="ECO:0000313" key="18">
    <source>
        <dbReference type="EMBL" id="QNR50777.1"/>
    </source>
</evidence>
<organism evidence="18 19">
    <name type="scientific">Pseudomonas chlororaphis</name>
    <dbReference type="NCBI Taxonomy" id="587753"/>
    <lineage>
        <taxon>Bacteria</taxon>
        <taxon>Pseudomonadati</taxon>
        <taxon>Pseudomonadota</taxon>
        <taxon>Gammaproteobacteria</taxon>
        <taxon>Pseudomonadales</taxon>
        <taxon>Pseudomonadaceae</taxon>
        <taxon>Pseudomonas</taxon>
    </lineage>
</organism>
<keyword evidence="7 16" id="KW-0547">Nucleotide-binding</keyword>
<dbReference type="SUPFAM" id="SSF81665">
    <property type="entry name" value="Calcium ATPase, transmembrane domain M"/>
    <property type="match status" value="1"/>
</dbReference>
<comment type="catalytic activity">
    <reaction evidence="15">
        <text>Cu(+)(in) + ATP + H2O = Cu(+)(out) + ADP + phosphate + H(+)</text>
        <dbReference type="Rhea" id="RHEA:25792"/>
        <dbReference type="ChEBI" id="CHEBI:15377"/>
        <dbReference type="ChEBI" id="CHEBI:15378"/>
        <dbReference type="ChEBI" id="CHEBI:30616"/>
        <dbReference type="ChEBI" id="CHEBI:43474"/>
        <dbReference type="ChEBI" id="CHEBI:49552"/>
        <dbReference type="ChEBI" id="CHEBI:456216"/>
        <dbReference type="EC" id="7.2.2.8"/>
    </reaction>
</comment>
<dbReference type="GO" id="GO:0005507">
    <property type="term" value="F:copper ion binding"/>
    <property type="evidence" value="ECO:0007669"/>
    <property type="project" value="TreeGrafter"/>
</dbReference>
<evidence type="ECO:0000256" key="12">
    <source>
        <dbReference type="ARBA" id="ARBA00023008"/>
    </source>
</evidence>
<dbReference type="GO" id="GO:0005886">
    <property type="term" value="C:plasma membrane"/>
    <property type="evidence" value="ECO:0007669"/>
    <property type="project" value="UniProtKB-SubCell"/>
</dbReference>
<dbReference type="CDD" id="cd02094">
    <property type="entry name" value="P-type_ATPase_Cu-like"/>
    <property type="match status" value="1"/>
</dbReference>
<evidence type="ECO:0000256" key="16">
    <source>
        <dbReference type="RuleBase" id="RU362081"/>
    </source>
</evidence>
<feature type="transmembrane region" description="Helical" evidence="16">
    <location>
        <begin position="179"/>
        <end position="197"/>
    </location>
</feature>
<dbReference type="NCBIfam" id="TIGR01525">
    <property type="entry name" value="ATPase-IB_hvy"/>
    <property type="match status" value="1"/>
</dbReference>
<gene>
    <name evidence="18" type="ORF">HLB40_15025</name>
</gene>
<sequence length="727" mass="77167">MNPSHMQHSHHRQALASETMAKDPICGMMVDKTTALSRERGGRRYYFCSDTCLRTFESPERELKAMKTRVTIALTGVLALALLRAGAFIALAAGATLLTWVPIPALPWFTWGIWLFLLVTPVQFIGGWSFYKGAWNAVRTRNINMDFLIALGTSVAYFYSVVVLFFPDVLPVTVAERDVYFEVSAVIIAFVLLGRYMEEIIKKKSSAAVRRLLDLKPAIAHVMRDGQEVDLPAESVMAGELLIVKPGEKIPTDGDVSEGQSTVDESMLTGESMPVDKHPGSPLIGGTLNGSGVLRFKASRIGADTALAQIIKMVEEAQASTAQIQRLADQVTAYFVPAVLAVAMLALIGWSLAGNFAQGLLAFIAVLIISCPCALGVATPAALMVGVGKGADNGILIRGGEVLERAEKLRTVVFDKTGTITRGEPNVTEVITLGTAQENEVLMLAAAVESGSEHPLGAAIVRAARHRGIRLPQATGIQGIAGHGIEGRVDNQHIWLGNRRLCARQGISTEAAEEHLIRLEADGKTSMLVGADERLLGVIAVADTIKPEAAEAVAALQASGIKVVLLSGDNHRTAEAVARQVGIERVIAEVLPDDKAAVIRQLQSDGQVVAMVGDGVNDAPALATADIGIAIGSGSDVAKETGGIILLKNDVRDVVTAIKLSRATMVKIKQNLFWAFIYNSVGIPIAAFGLLNPIIAAAAMALSSLSVIANSALLKRARIGLSQEPGS</sequence>
<reference evidence="18 19" key="1">
    <citation type="submission" date="2020-09" db="EMBL/GenBank/DDBJ databases">
        <title>The Genome Sequence of Pseudomonas chlororaphis strain Qlu-1 - A phenazine-derivative-producing strain.</title>
        <authorList>
            <person name="Li L."/>
            <person name="Liu K."/>
        </authorList>
    </citation>
    <scope>NUCLEOTIDE SEQUENCE [LARGE SCALE GENOMIC DNA]</scope>
    <source>
        <strain evidence="19">qlu-1</strain>
    </source>
</reference>
<keyword evidence="11 16" id="KW-1133">Transmembrane helix</keyword>
<evidence type="ECO:0000256" key="3">
    <source>
        <dbReference type="ARBA" id="ARBA00012517"/>
    </source>
</evidence>
<keyword evidence="10" id="KW-1278">Translocase</keyword>
<feature type="transmembrane region" description="Helical" evidence="16">
    <location>
        <begin position="359"/>
        <end position="388"/>
    </location>
</feature>
<dbReference type="GO" id="GO:0005524">
    <property type="term" value="F:ATP binding"/>
    <property type="evidence" value="ECO:0007669"/>
    <property type="project" value="UniProtKB-UniRule"/>
</dbReference>
<feature type="transmembrane region" description="Helical" evidence="16">
    <location>
        <begin position="70"/>
        <end position="103"/>
    </location>
</feature>
<keyword evidence="5 16" id="KW-0812">Transmembrane</keyword>
<evidence type="ECO:0000256" key="5">
    <source>
        <dbReference type="ARBA" id="ARBA00022692"/>
    </source>
</evidence>
<comment type="similarity">
    <text evidence="2 16">Belongs to the cation transport ATPase (P-type) (TC 3.A.3) family. Type IB subfamily.</text>
</comment>
<dbReference type="FunFam" id="3.40.50.1000:FF:000144">
    <property type="entry name" value="copper-transporting ATPase 1 isoform X2"/>
    <property type="match status" value="1"/>
</dbReference>
<dbReference type="GO" id="GO:0043682">
    <property type="term" value="F:P-type divalent copper transporter activity"/>
    <property type="evidence" value="ECO:0007669"/>
    <property type="project" value="TreeGrafter"/>
</dbReference>
<dbReference type="Pfam" id="PF00122">
    <property type="entry name" value="E1-E2_ATPase"/>
    <property type="match status" value="1"/>
</dbReference>
<dbReference type="GO" id="GO:0055070">
    <property type="term" value="P:copper ion homeostasis"/>
    <property type="evidence" value="ECO:0007669"/>
    <property type="project" value="TreeGrafter"/>
</dbReference>
<evidence type="ECO:0000256" key="9">
    <source>
        <dbReference type="ARBA" id="ARBA00022840"/>
    </source>
</evidence>
<dbReference type="PROSITE" id="PS00154">
    <property type="entry name" value="ATPASE_E1_E2"/>
    <property type="match status" value="1"/>
</dbReference>
<feature type="transmembrane region" description="Helical" evidence="16">
    <location>
        <begin position="331"/>
        <end position="353"/>
    </location>
</feature>
<dbReference type="FunFam" id="2.70.150.10:FF:000002">
    <property type="entry name" value="Copper-transporting ATPase 1, putative"/>
    <property type="match status" value="1"/>
</dbReference>
<dbReference type="InterPro" id="IPR007029">
    <property type="entry name" value="YHS_dom"/>
</dbReference>
<dbReference type="EC" id="7.2.2.8" evidence="3"/>
<dbReference type="AlphaFoldDB" id="A0AAP9VZT2"/>
<keyword evidence="6 16" id="KW-0479">Metal-binding</keyword>
<dbReference type="EMBL" id="CP061079">
    <property type="protein sequence ID" value="QNR50777.1"/>
    <property type="molecule type" value="Genomic_DNA"/>
</dbReference>
<comment type="subcellular location">
    <subcellularLocation>
        <location evidence="16">Cell membrane</location>
    </subcellularLocation>
    <subcellularLocation>
        <location evidence="1">Endomembrane system</location>
        <topology evidence="1">Multi-pass membrane protein</topology>
    </subcellularLocation>
</comment>
<evidence type="ECO:0000256" key="4">
    <source>
        <dbReference type="ARBA" id="ARBA00022448"/>
    </source>
</evidence>
<dbReference type="InterPro" id="IPR023298">
    <property type="entry name" value="ATPase_P-typ_TM_dom_sf"/>
</dbReference>
<dbReference type="SFLD" id="SFLDG00002">
    <property type="entry name" value="C1.7:_P-type_atpase_like"/>
    <property type="match status" value="1"/>
</dbReference>
<dbReference type="InterPro" id="IPR059000">
    <property type="entry name" value="ATPase_P-type_domA"/>
</dbReference>
<dbReference type="PANTHER" id="PTHR43520:SF8">
    <property type="entry name" value="P-TYPE CU(+) TRANSPORTER"/>
    <property type="match status" value="1"/>
</dbReference>
<dbReference type="InterPro" id="IPR036412">
    <property type="entry name" value="HAD-like_sf"/>
</dbReference>
<feature type="transmembrane region" description="Helical" evidence="16">
    <location>
        <begin position="671"/>
        <end position="688"/>
    </location>
</feature>
<protein>
    <recommendedName>
        <fullName evidence="3">P-type Cu(+) transporter</fullName>
        <ecNumber evidence="3">7.2.2.8</ecNumber>
    </recommendedName>
</protein>
<dbReference type="InterPro" id="IPR008250">
    <property type="entry name" value="ATPase_P-typ_transduc_dom_A_sf"/>
</dbReference>
<feature type="transmembrane region" description="Helical" evidence="16">
    <location>
        <begin position="694"/>
        <end position="714"/>
    </location>
</feature>
<evidence type="ECO:0000259" key="17">
    <source>
        <dbReference type="SMART" id="SM00746"/>
    </source>
</evidence>
<accession>A0AAP9VZT2</accession>
<dbReference type="InterPro" id="IPR018303">
    <property type="entry name" value="ATPase_P-typ_P_site"/>
</dbReference>
<keyword evidence="4" id="KW-0813">Transport</keyword>
<evidence type="ECO:0000256" key="8">
    <source>
        <dbReference type="ARBA" id="ARBA00022796"/>
    </source>
</evidence>
<dbReference type="Proteomes" id="UP000516316">
    <property type="component" value="Chromosome"/>
</dbReference>
<dbReference type="PANTHER" id="PTHR43520">
    <property type="entry name" value="ATP7, ISOFORM B"/>
    <property type="match status" value="1"/>
</dbReference>
<evidence type="ECO:0000256" key="11">
    <source>
        <dbReference type="ARBA" id="ARBA00022989"/>
    </source>
</evidence>
<keyword evidence="12" id="KW-0186">Copper</keyword>
<feature type="domain" description="TRASH" evidence="17">
    <location>
        <begin position="23"/>
        <end position="60"/>
    </location>
</feature>
<dbReference type="SFLD" id="SFLDF00027">
    <property type="entry name" value="p-type_atpase"/>
    <property type="match status" value="1"/>
</dbReference>
<feature type="transmembrane region" description="Helical" evidence="16">
    <location>
        <begin position="109"/>
        <end position="131"/>
    </location>
</feature>
<dbReference type="InterPro" id="IPR011017">
    <property type="entry name" value="TRASH_dom"/>
</dbReference>
<dbReference type="Pfam" id="PF04945">
    <property type="entry name" value="YHS"/>
    <property type="match status" value="1"/>
</dbReference>
<dbReference type="SFLD" id="SFLDS00003">
    <property type="entry name" value="Haloacid_Dehalogenase"/>
    <property type="match status" value="1"/>
</dbReference>
<keyword evidence="9 16" id="KW-0067">ATP-binding</keyword>
<dbReference type="SUPFAM" id="SSF81653">
    <property type="entry name" value="Calcium ATPase, transduction domain A"/>
    <property type="match status" value="1"/>
</dbReference>
<dbReference type="Pfam" id="PF00702">
    <property type="entry name" value="Hydrolase"/>
    <property type="match status" value="1"/>
</dbReference>
<dbReference type="NCBIfam" id="TIGR01494">
    <property type="entry name" value="ATPase_P-type"/>
    <property type="match status" value="1"/>
</dbReference>
<dbReference type="SUPFAM" id="SSF56784">
    <property type="entry name" value="HAD-like"/>
    <property type="match status" value="1"/>
</dbReference>
<dbReference type="SMART" id="SM00746">
    <property type="entry name" value="TRASH"/>
    <property type="match status" value="1"/>
</dbReference>
<dbReference type="GO" id="GO:0140581">
    <property type="term" value="F:P-type monovalent copper transporter activity"/>
    <property type="evidence" value="ECO:0007669"/>
    <property type="project" value="UniProtKB-EC"/>
</dbReference>
<dbReference type="GO" id="GO:0012505">
    <property type="term" value="C:endomembrane system"/>
    <property type="evidence" value="ECO:0007669"/>
    <property type="project" value="UniProtKB-SubCell"/>
</dbReference>
<keyword evidence="8" id="KW-0187">Copper transport</keyword>
<keyword evidence="14 16" id="KW-0472">Membrane</keyword>
<evidence type="ECO:0000256" key="1">
    <source>
        <dbReference type="ARBA" id="ARBA00004127"/>
    </source>
</evidence>
<evidence type="ECO:0000256" key="10">
    <source>
        <dbReference type="ARBA" id="ARBA00022967"/>
    </source>
</evidence>